<dbReference type="SMART" id="SM00382">
    <property type="entry name" value="AAA"/>
    <property type="match status" value="2"/>
</dbReference>
<evidence type="ECO:0000256" key="6">
    <source>
        <dbReference type="ARBA" id="ARBA00022741"/>
    </source>
</evidence>
<keyword evidence="4" id="KW-1003">Cell membrane</keyword>
<dbReference type="PROSITE" id="PS00211">
    <property type="entry name" value="ABC_TRANSPORTER_1"/>
    <property type="match status" value="2"/>
</dbReference>
<accession>A0A934IRF3</accession>
<evidence type="ECO:0000259" key="10">
    <source>
        <dbReference type="PROSITE" id="PS50893"/>
    </source>
</evidence>
<dbReference type="InterPro" id="IPR003439">
    <property type="entry name" value="ABC_transporter-like_ATP-bd"/>
</dbReference>
<name>A0A934IRF3_9HYPH</name>
<evidence type="ECO:0000256" key="9">
    <source>
        <dbReference type="ARBA" id="ARBA00023136"/>
    </source>
</evidence>
<dbReference type="GO" id="GO:0005524">
    <property type="term" value="F:ATP binding"/>
    <property type="evidence" value="ECO:0007669"/>
    <property type="project" value="UniProtKB-KW"/>
</dbReference>
<dbReference type="PANTHER" id="PTHR43297">
    <property type="entry name" value="OLIGOPEPTIDE TRANSPORT ATP-BINDING PROTEIN APPD"/>
    <property type="match status" value="1"/>
</dbReference>
<dbReference type="Gene3D" id="3.40.50.300">
    <property type="entry name" value="P-loop containing nucleotide triphosphate hydrolases"/>
    <property type="match status" value="2"/>
</dbReference>
<dbReference type="InterPro" id="IPR050388">
    <property type="entry name" value="ABC_Ni/Peptide_Import"/>
</dbReference>
<dbReference type="CDD" id="cd03257">
    <property type="entry name" value="ABC_NikE_OppD_transporters"/>
    <property type="match status" value="2"/>
</dbReference>
<dbReference type="InterPro" id="IPR003593">
    <property type="entry name" value="AAA+_ATPase"/>
</dbReference>
<dbReference type="PANTHER" id="PTHR43297:SF14">
    <property type="entry name" value="ATPASE AAA-TYPE CORE DOMAIN-CONTAINING PROTEIN"/>
    <property type="match status" value="1"/>
</dbReference>
<dbReference type="PROSITE" id="PS50893">
    <property type="entry name" value="ABC_TRANSPORTER_2"/>
    <property type="match status" value="2"/>
</dbReference>
<dbReference type="NCBIfam" id="NF008453">
    <property type="entry name" value="PRK11308.1"/>
    <property type="match status" value="2"/>
</dbReference>
<reference evidence="11" key="1">
    <citation type="submission" date="2020-12" db="EMBL/GenBank/DDBJ databases">
        <title>Bacterial taxonomy.</title>
        <authorList>
            <person name="Pan X."/>
        </authorList>
    </citation>
    <scope>NUCLEOTIDE SEQUENCE</scope>
    <source>
        <strain evidence="11">B2012</strain>
    </source>
</reference>
<dbReference type="Pfam" id="PF08352">
    <property type="entry name" value="oligo_HPY"/>
    <property type="match status" value="2"/>
</dbReference>
<keyword evidence="8" id="KW-1278">Translocase</keyword>
<feature type="domain" description="ABC transporter" evidence="10">
    <location>
        <begin position="340"/>
        <end position="603"/>
    </location>
</feature>
<keyword evidence="12" id="KW-1185">Reference proteome</keyword>
<evidence type="ECO:0000256" key="2">
    <source>
        <dbReference type="ARBA" id="ARBA00005417"/>
    </source>
</evidence>
<sequence length="627" mass="65654">MSVLAVEGLTVSAKQAAVLRDLSFEVAPGKVVGLVGESGAGKSMIGRVLAGTLPPGFAVTAGSVRFQGADLVAADPRARRRALGDRLTFIPQEPLTALDPLMTVAAQFGEHLQRLGMPRSGRRGAMRAALAAVELDPARVLERYPFQLSGGMCQRVLIAMAFVSNPALVVADEPTTALDVSTQMRIIALIRTLQRDHATGLLFITHDLRLAAHVCDEIIVLYAGEAVEHGPAAAVMGEPRHPYAASLKASIPPVDGPLHRLVPLADTMPGIARFASLPGCRFAPRCPVRDATCAAAPPPAIAIAPRHTVRAAGACLSASGAAAAIPMPPAPPPGAGPPVLELRDAAKHYPARRNLIGLRHGPGTTAVAGASLTVRPGEFVGIVGESGSGKSTLARLVMGLEAPTAGRILVDGADVTVGDAAARSVRLGALQMVFQDPQSALNPRRSVWRLVTQAMEAARARLGTGTRAGPARPSRAGRRERAATLLAETGLPADLLDRFPAELSGGQKQRVNIARALCLAPRLLVADEIVSGLDVSVQAQILNLLHTLRDELGIGLLLISHDLGVVRYVCSRVVVMRHGEIVEEGPVEAVFRDPQHPYTRMLLASIPPDDATLPWPRESDVASAAAA</sequence>
<evidence type="ECO:0000256" key="5">
    <source>
        <dbReference type="ARBA" id="ARBA00022519"/>
    </source>
</evidence>
<evidence type="ECO:0000256" key="4">
    <source>
        <dbReference type="ARBA" id="ARBA00022475"/>
    </source>
</evidence>
<dbReference type="RefSeq" id="WP_198882783.1">
    <property type="nucleotide sequence ID" value="NZ_JAEKJA010000011.1"/>
</dbReference>
<keyword evidence="5" id="KW-0997">Cell inner membrane</keyword>
<organism evidence="11 12">
    <name type="scientific">Acuticoccus mangrovi</name>
    <dbReference type="NCBI Taxonomy" id="2796142"/>
    <lineage>
        <taxon>Bacteria</taxon>
        <taxon>Pseudomonadati</taxon>
        <taxon>Pseudomonadota</taxon>
        <taxon>Alphaproteobacteria</taxon>
        <taxon>Hyphomicrobiales</taxon>
        <taxon>Amorphaceae</taxon>
        <taxon>Acuticoccus</taxon>
    </lineage>
</organism>
<evidence type="ECO:0000313" key="11">
    <source>
        <dbReference type="EMBL" id="MBJ3776887.1"/>
    </source>
</evidence>
<dbReference type="NCBIfam" id="NF007739">
    <property type="entry name" value="PRK10419.1"/>
    <property type="match status" value="2"/>
</dbReference>
<dbReference type="EMBL" id="JAEKJA010000011">
    <property type="protein sequence ID" value="MBJ3776887.1"/>
    <property type="molecule type" value="Genomic_DNA"/>
</dbReference>
<dbReference type="Proteomes" id="UP000609531">
    <property type="component" value="Unassembled WGS sequence"/>
</dbReference>
<protein>
    <submittedName>
        <fullName evidence="11">ABC transporter ATP-binding protein</fullName>
    </submittedName>
</protein>
<evidence type="ECO:0000256" key="8">
    <source>
        <dbReference type="ARBA" id="ARBA00022967"/>
    </source>
</evidence>
<dbReference type="GO" id="GO:0016887">
    <property type="term" value="F:ATP hydrolysis activity"/>
    <property type="evidence" value="ECO:0007669"/>
    <property type="project" value="InterPro"/>
</dbReference>
<dbReference type="GO" id="GO:0015833">
    <property type="term" value="P:peptide transport"/>
    <property type="evidence" value="ECO:0007669"/>
    <property type="project" value="InterPro"/>
</dbReference>
<evidence type="ECO:0000256" key="1">
    <source>
        <dbReference type="ARBA" id="ARBA00004417"/>
    </source>
</evidence>
<comment type="subcellular location">
    <subcellularLocation>
        <location evidence="1">Cell inner membrane</location>
        <topology evidence="1">Peripheral membrane protein</topology>
    </subcellularLocation>
</comment>
<keyword evidence="3" id="KW-0813">Transport</keyword>
<keyword evidence="7 11" id="KW-0067">ATP-binding</keyword>
<proteinExistence type="inferred from homology"/>
<dbReference type="GO" id="GO:0005886">
    <property type="term" value="C:plasma membrane"/>
    <property type="evidence" value="ECO:0007669"/>
    <property type="project" value="UniProtKB-SubCell"/>
</dbReference>
<dbReference type="InterPro" id="IPR013563">
    <property type="entry name" value="Oligopep_ABC_C"/>
</dbReference>
<feature type="domain" description="ABC transporter" evidence="10">
    <location>
        <begin position="4"/>
        <end position="248"/>
    </location>
</feature>
<keyword evidence="6" id="KW-0547">Nucleotide-binding</keyword>
<comment type="similarity">
    <text evidence="2">Belongs to the ABC transporter superfamily.</text>
</comment>
<evidence type="ECO:0000256" key="7">
    <source>
        <dbReference type="ARBA" id="ARBA00022840"/>
    </source>
</evidence>
<evidence type="ECO:0000313" key="12">
    <source>
        <dbReference type="Proteomes" id="UP000609531"/>
    </source>
</evidence>
<evidence type="ECO:0000256" key="3">
    <source>
        <dbReference type="ARBA" id="ARBA00022448"/>
    </source>
</evidence>
<gene>
    <name evidence="11" type="ORF">JCR33_14365</name>
</gene>
<dbReference type="NCBIfam" id="TIGR01727">
    <property type="entry name" value="oligo_HPY"/>
    <property type="match status" value="1"/>
</dbReference>
<dbReference type="SUPFAM" id="SSF52540">
    <property type="entry name" value="P-loop containing nucleoside triphosphate hydrolases"/>
    <property type="match status" value="2"/>
</dbReference>
<dbReference type="Pfam" id="PF00005">
    <property type="entry name" value="ABC_tran"/>
    <property type="match status" value="2"/>
</dbReference>
<dbReference type="AlphaFoldDB" id="A0A934IRF3"/>
<keyword evidence="9" id="KW-0472">Membrane</keyword>
<dbReference type="InterPro" id="IPR017871">
    <property type="entry name" value="ABC_transporter-like_CS"/>
</dbReference>
<dbReference type="InterPro" id="IPR027417">
    <property type="entry name" value="P-loop_NTPase"/>
</dbReference>
<comment type="caution">
    <text evidence="11">The sequence shown here is derived from an EMBL/GenBank/DDBJ whole genome shotgun (WGS) entry which is preliminary data.</text>
</comment>